<keyword evidence="2" id="KW-1185">Reference proteome</keyword>
<evidence type="ECO:0000313" key="2">
    <source>
        <dbReference type="Proteomes" id="UP001184150"/>
    </source>
</evidence>
<comment type="caution">
    <text evidence="1">The sequence shown here is derived from an EMBL/GenBank/DDBJ whole genome shotgun (WGS) entry which is preliminary data.</text>
</comment>
<proteinExistence type="predicted"/>
<dbReference type="Pfam" id="PF09650">
    <property type="entry name" value="PHA_gran_rgn"/>
    <property type="match status" value="1"/>
</dbReference>
<dbReference type="RefSeq" id="WP_022677478.1">
    <property type="nucleotide sequence ID" value="NZ_CP140000.1"/>
</dbReference>
<evidence type="ECO:0008006" key="3">
    <source>
        <dbReference type="Google" id="ProtNLM"/>
    </source>
</evidence>
<name>A0ABU1MRR8_9SPHN</name>
<organism evidence="1 2">
    <name type="scientific">Novosphingobium capsulatum</name>
    <dbReference type="NCBI Taxonomy" id="13688"/>
    <lineage>
        <taxon>Bacteria</taxon>
        <taxon>Pseudomonadati</taxon>
        <taxon>Pseudomonadota</taxon>
        <taxon>Alphaproteobacteria</taxon>
        <taxon>Sphingomonadales</taxon>
        <taxon>Sphingomonadaceae</taxon>
        <taxon>Novosphingobium</taxon>
    </lineage>
</organism>
<sequence>MMQIALPHSLGKDEVRARMQARLGDASGKASELIGGMAQVETQWNDADHLTMTVSAMGFTIPSQVTLEDTQVLFDVDIPAGLGFARGMIEGMIREKGEKLLA</sequence>
<dbReference type="EMBL" id="JAVDRD010000011">
    <property type="protein sequence ID" value="MDR6512691.1"/>
    <property type="molecule type" value="Genomic_DNA"/>
</dbReference>
<accession>A0ABU1MRR8</accession>
<evidence type="ECO:0000313" key="1">
    <source>
        <dbReference type="EMBL" id="MDR6512691.1"/>
    </source>
</evidence>
<gene>
    <name evidence="1" type="ORF">J2792_003576</name>
</gene>
<dbReference type="InterPro" id="IPR013433">
    <property type="entry name" value="PHA_gran_rgn"/>
</dbReference>
<dbReference type="Proteomes" id="UP001184150">
    <property type="component" value="Unassembled WGS sequence"/>
</dbReference>
<reference evidence="1 2" key="1">
    <citation type="submission" date="2023-07" db="EMBL/GenBank/DDBJ databases">
        <title>Sorghum-associated microbial communities from plants grown in Nebraska, USA.</title>
        <authorList>
            <person name="Schachtman D."/>
        </authorList>
    </citation>
    <scope>NUCLEOTIDE SEQUENCE [LARGE SCALE GENOMIC DNA]</scope>
    <source>
        <strain evidence="1 2">DS1027</strain>
    </source>
</reference>
<protein>
    <recommendedName>
        <fullName evidence="3">Polyhydroxyalkanoic acid system protein (PHA_gran_rgn)</fullName>
    </recommendedName>
</protein>